<dbReference type="Gene3D" id="3.10.196.10">
    <property type="entry name" value="Vitamin B12-dependent methionine synthase, activation domain"/>
    <property type="match status" value="1"/>
</dbReference>
<gene>
    <name evidence="30" type="primary">metH</name>
    <name evidence="30" type="ORF">ET418_14090</name>
</gene>
<organism evidence="30 31">
    <name type="scientific">Oryzomonas rubra</name>
    <dbReference type="NCBI Taxonomy" id="2509454"/>
    <lineage>
        <taxon>Bacteria</taxon>
        <taxon>Pseudomonadati</taxon>
        <taxon>Thermodesulfobacteriota</taxon>
        <taxon>Desulfuromonadia</taxon>
        <taxon>Geobacterales</taxon>
        <taxon>Geobacteraceae</taxon>
        <taxon>Oryzomonas</taxon>
    </lineage>
</organism>
<dbReference type="PROSITE" id="PS51337">
    <property type="entry name" value="B12_BINDING_NTER"/>
    <property type="match status" value="1"/>
</dbReference>
<evidence type="ECO:0000256" key="24">
    <source>
        <dbReference type="PROSITE-ProRule" id="PRU00333"/>
    </source>
</evidence>
<comment type="function">
    <text evidence="18 21">Catalyzes the transfer of a methyl group from methyl-cobalamin to homocysteine, yielding enzyme-bound cob(I)alamin and methionine. Subsequently, remethylates the cofactor using methyltetrahydrofolate.</text>
</comment>
<dbReference type="PANTHER" id="PTHR45833:SF1">
    <property type="entry name" value="METHIONINE SYNTHASE"/>
    <property type="match status" value="1"/>
</dbReference>
<keyword evidence="14" id="KW-0677">Repeat</keyword>
<dbReference type="InterPro" id="IPR003726">
    <property type="entry name" value="HCY_dom"/>
</dbReference>
<dbReference type="InterPro" id="IPR050554">
    <property type="entry name" value="Met_Synthase/Corrinoid"/>
</dbReference>
<feature type="binding site" evidence="23">
    <location>
        <position position="830"/>
    </location>
    <ligand>
        <name>methylcob(III)alamin</name>
        <dbReference type="ChEBI" id="CHEBI:28115"/>
    </ligand>
</feature>
<evidence type="ECO:0000256" key="18">
    <source>
        <dbReference type="ARBA" id="ARBA00025552"/>
    </source>
</evidence>
<feature type="domain" description="AdoMet activation" evidence="27">
    <location>
        <begin position="866"/>
        <end position="1153"/>
    </location>
</feature>
<dbReference type="SUPFAM" id="SSF52242">
    <property type="entry name" value="Cobalamin (vitamin B12)-binding domain"/>
    <property type="match status" value="1"/>
</dbReference>
<evidence type="ECO:0000259" key="25">
    <source>
        <dbReference type="PROSITE" id="PS50970"/>
    </source>
</evidence>
<dbReference type="PANTHER" id="PTHR45833">
    <property type="entry name" value="METHIONINE SYNTHASE"/>
    <property type="match status" value="1"/>
</dbReference>
<feature type="binding site" evidence="23">
    <location>
        <position position="774"/>
    </location>
    <ligand>
        <name>methylcob(III)alamin</name>
        <dbReference type="ChEBI" id="CHEBI:28115"/>
    </ligand>
</feature>
<evidence type="ECO:0000256" key="19">
    <source>
        <dbReference type="ARBA" id="ARBA00031040"/>
    </source>
</evidence>
<dbReference type="Proteomes" id="UP000324298">
    <property type="component" value="Unassembled WGS sequence"/>
</dbReference>
<dbReference type="OrthoDB" id="9803687at2"/>
<dbReference type="GO" id="GO:0031419">
    <property type="term" value="F:cobalamin binding"/>
    <property type="evidence" value="ECO:0007669"/>
    <property type="project" value="UniProtKB-UniRule"/>
</dbReference>
<reference evidence="30 31" key="1">
    <citation type="submission" date="2019-04" db="EMBL/GenBank/DDBJ databases">
        <title>Geobacter ruber sp. nov., ferric-reducing bacteria isolated from paddy soil.</title>
        <authorList>
            <person name="Xu Z."/>
            <person name="Masuda Y."/>
            <person name="Itoh H."/>
            <person name="Senoo K."/>
        </authorList>
    </citation>
    <scope>NUCLEOTIDE SEQUENCE [LARGE SCALE GENOMIC DNA]</scope>
    <source>
        <strain evidence="30 31">Red88</strain>
    </source>
</reference>
<feature type="binding site" evidence="23">
    <location>
        <begin position="726"/>
        <end position="730"/>
    </location>
    <ligand>
        <name>methylcob(III)alamin</name>
        <dbReference type="ChEBI" id="CHEBI:28115"/>
    </ligand>
</feature>
<evidence type="ECO:0000313" key="31">
    <source>
        <dbReference type="Proteomes" id="UP000324298"/>
    </source>
</evidence>
<dbReference type="InterPro" id="IPR037010">
    <property type="entry name" value="VitB12-dep_Met_synth_activ_sf"/>
</dbReference>
<dbReference type="InterPro" id="IPR011005">
    <property type="entry name" value="Dihydropteroate_synth-like_sf"/>
</dbReference>
<evidence type="ECO:0000259" key="29">
    <source>
        <dbReference type="PROSITE" id="PS51337"/>
    </source>
</evidence>
<keyword evidence="8 21" id="KW-0489">Methyltransferase</keyword>
<dbReference type="GO" id="GO:0046653">
    <property type="term" value="P:tetrahydrofolate metabolic process"/>
    <property type="evidence" value="ECO:0007669"/>
    <property type="project" value="TreeGrafter"/>
</dbReference>
<comment type="cofactor">
    <cofactor evidence="2 21 24">
        <name>Zn(2+)</name>
        <dbReference type="ChEBI" id="CHEBI:29105"/>
    </cofactor>
</comment>
<dbReference type="Pfam" id="PF00809">
    <property type="entry name" value="Pterin_bind"/>
    <property type="match status" value="1"/>
</dbReference>
<evidence type="ECO:0000256" key="2">
    <source>
        <dbReference type="ARBA" id="ARBA00001947"/>
    </source>
</evidence>
<dbReference type="GO" id="GO:0008705">
    <property type="term" value="F:methionine synthase activity"/>
    <property type="evidence" value="ECO:0007669"/>
    <property type="project" value="UniProtKB-UniRule"/>
</dbReference>
<feature type="binding site" evidence="22 24">
    <location>
        <position position="230"/>
    </location>
    <ligand>
        <name>Zn(2+)</name>
        <dbReference type="ChEBI" id="CHEBI:29105"/>
    </ligand>
</feature>
<dbReference type="Gene3D" id="3.20.20.330">
    <property type="entry name" value="Homocysteine-binding-like domain"/>
    <property type="match status" value="1"/>
</dbReference>
<dbReference type="Gene3D" id="1.10.1240.10">
    <property type="entry name" value="Methionine synthase domain"/>
    <property type="match status" value="1"/>
</dbReference>
<dbReference type="AlphaFoldDB" id="A0A5A9XBC8"/>
<dbReference type="NCBIfam" id="TIGR02082">
    <property type="entry name" value="metH"/>
    <property type="match status" value="1"/>
</dbReference>
<dbReference type="GO" id="GO:0032259">
    <property type="term" value="P:methylation"/>
    <property type="evidence" value="ECO:0007669"/>
    <property type="project" value="UniProtKB-KW"/>
</dbReference>
<dbReference type="InterPro" id="IPR000489">
    <property type="entry name" value="Pterin-binding_dom"/>
</dbReference>
<evidence type="ECO:0000256" key="13">
    <source>
        <dbReference type="ARBA" id="ARBA00022723"/>
    </source>
</evidence>
<evidence type="ECO:0000256" key="16">
    <source>
        <dbReference type="ARBA" id="ARBA00023167"/>
    </source>
</evidence>
<evidence type="ECO:0000256" key="15">
    <source>
        <dbReference type="ARBA" id="ARBA00022833"/>
    </source>
</evidence>
<dbReference type="PROSITE" id="PS51332">
    <property type="entry name" value="B12_BINDING"/>
    <property type="match status" value="1"/>
</dbReference>
<evidence type="ECO:0000259" key="27">
    <source>
        <dbReference type="PROSITE" id="PS50974"/>
    </source>
</evidence>
<keyword evidence="31" id="KW-1185">Reference proteome</keyword>
<comment type="caution">
    <text evidence="30">The sequence shown here is derived from an EMBL/GenBank/DDBJ whole genome shotgun (WGS) entry which is preliminary data.</text>
</comment>
<feature type="domain" description="B12-binding" evidence="28">
    <location>
        <begin position="716"/>
        <end position="851"/>
    </location>
</feature>
<evidence type="ECO:0000256" key="20">
    <source>
        <dbReference type="NCBIfam" id="TIGR02082"/>
    </source>
</evidence>
<proteinExistence type="inferred from homology"/>
<dbReference type="FunFam" id="3.20.20.20:FF:000017">
    <property type="entry name" value="Methionine synthase"/>
    <property type="match status" value="1"/>
</dbReference>
<dbReference type="EMBL" id="SRSD01000009">
    <property type="protein sequence ID" value="KAA0888981.1"/>
    <property type="molecule type" value="Genomic_DNA"/>
</dbReference>
<feature type="binding site" evidence="23">
    <location>
        <begin position="1148"/>
        <end position="1149"/>
    </location>
    <ligand>
        <name>S-adenosyl-L-methionine</name>
        <dbReference type="ChEBI" id="CHEBI:59789"/>
    </ligand>
</feature>
<keyword evidence="11 21" id="KW-0808">Transferase</keyword>
<evidence type="ECO:0000256" key="9">
    <source>
        <dbReference type="ARBA" id="ARBA00022605"/>
    </source>
</evidence>
<feature type="domain" description="B12-binding N-terminal" evidence="29">
    <location>
        <begin position="622"/>
        <end position="716"/>
    </location>
</feature>
<feature type="binding site" evidence="22 24">
    <location>
        <position position="293"/>
    </location>
    <ligand>
        <name>Zn(2+)</name>
        <dbReference type="ChEBI" id="CHEBI:29105"/>
    </ligand>
</feature>
<keyword evidence="13 21" id="KW-0479">Metal-binding</keyword>
<evidence type="ECO:0000256" key="3">
    <source>
        <dbReference type="ARBA" id="ARBA00001956"/>
    </source>
</evidence>
<comment type="pathway">
    <text evidence="4 21">Amino-acid biosynthesis; L-methionine biosynthesis via de novo pathway; L-methionine from L-homocysteine (MetH route): step 1/1.</text>
</comment>
<keyword evidence="9 21" id="KW-0028">Amino-acid biosynthesis</keyword>
<dbReference type="Gene3D" id="3.20.20.20">
    <property type="entry name" value="Dihydropteroate synthase-like"/>
    <property type="match status" value="1"/>
</dbReference>
<keyword evidence="10 21" id="KW-0846">Cobalamin</keyword>
<feature type="domain" description="Hcy-binding" evidence="25">
    <location>
        <begin position="2"/>
        <end position="308"/>
    </location>
</feature>
<keyword evidence="15 21" id="KW-0862">Zinc</keyword>
<dbReference type="FunFam" id="3.20.20.330:FF:000001">
    <property type="entry name" value="Methionine synthase"/>
    <property type="match status" value="1"/>
</dbReference>
<dbReference type="InterPro" id="IPR036594">
    <property type="entry name" value="Meth_synthase_dom"/>
</dbReference>
<dbReference type="EC" id="2.1.1.13" evidence="6 20"/>
<dbReference type="GO" id="GO:0050667">
    <property type="term" value="P:homocysteine metabolic process"/>
    <property type="evidence" value="ECO:0007669"/>
    <property type="project" value="TreeGrafter"/>
</dbReference>
<feature type="binding site" evidence="22 24">
    <location>
        <position position="294"/>
    </location>
    <ligand>
        <name>Zn(2+)</name>
        <dbReference type="ChEBI" id="CHEBI:29105"/>
    </ligand>
</feature>
<dbReference type="Pfam" id="PF02310">
    <property type="entry name" value="B12-binding"/>
    <property type="match status" value="1"/>
</dbReference>
<evidence type="ECO:0000256" key="1">
    <source>
        <dbReference type="ARBA" id="ARBA00001700"/>
    </source>
</evidence>
<keyword evidence="17 21" id="KW-0170">Cobalt</keyword>
<dbReference type="Pfam" id="PF02607">
    <property type="entry name" value="B12-binding_2"/>
    <property type="match status" value="1"/>
</dbReference>
<dbReference type="PIRSF" id="PIRSF000381">
    <property type="entry name" value="MetH"/>
    <property type="match status" value="1"/>
</dbReference>
<evidence type="ECO:0000256" key="11">
    <source>
        <dbReference type="ARBA" id="ARBA00022679"/>
    </source>
</evidence>
<name>A0A5A9XBC8_9BACT</name>
<dbReference type="InterPro" id="IPR033706">
    <property type="entry name" value="Met_synthase_B12-bd"/>
</dbReference>
<comment type="similarity">
    <text evidence="5">Belongs to the vitamin-B12 dependent methionine synthase family.</text>
</comment>
<dbReference type="InterPro" id="IPR004223">
    <property type="entry name" value="VitB12-dep_Met_synth_activ_dom"/>
</dbReference>
<dbReference type="SUPFAM" id="SSF51717">
    <property type="entry name" value="Dihydropteroate synthetase-like"/>
    <property type="match status" value="1"/>
</dbReference>
<comment type="catalytic activity">
    <reaction evidence="1 21">
        <text>(6S)-5-methyl-5,6,7,8-tetrahydrofolate + L-homocysteine = (6S)-5,6,7,8-tetrahydrofolate + L-methionine</text>
        <dbReference type="Rhea" id="RHEA:11172"/>
        <dbReference type="ChEBI" id="CHEBI:18608"/>
        <dbReference type="ChEBI" id="CHEBI:57453"/>
        <dbReference type="ChEBI" id="CHEBI:57844"/>
        <dbReference type="ChEBI" id="CHEBI:58199"/>
        <dbReference type="EC" id="2.1.1.13"/>
    </reaction>
</comment>
<dbReference type="SUPFAM" id="SSF82282">
    <property type="entry name" value="Homocysteine S-methyltransferase"/>
    <property type="match status" value="1"/>
</dbReference>
<feature type="binding site" description="axial binding residue" evidence="22">
    <location>
        <position position="729"/>
    </location>
    <ligand>
        <name>methylcob(III)alamin</name>
        <dbReference type="ChEBI" id="CHEBI:28115"/>
    </ligand>
    <ligandPart>
        <name>Co</name>
        <dbReference type="ChEBI" id="CHEBI:27638"/>
    </ligandPart>
</feature>
<evidence type="ECO:0000259" key="28">
    <source>
        <dbReference type="PROSITE" id="PS51332"/>
    </source>
</evidence>
<dbReference type="SUPFAM" id="SSF56507">
    <property type="entry name" value="Methionine synthase activation domain-like"/>
    <property type="match status" value="1"/>
</dbReference>
<evidence type="ECO:0000313" key="30">
    <source>
        <dbReference type="EMBL" id="KAA0888981.1"/>
    </source>
</evidence>
<evidence type="ECO:0000256" key="23">
    <source>
        <dbReference type="PIRSR" id="PIRSR000381-2"/>
    </source>
</evidence>
<evidence type="ECO:0000256" key="22">
    <source>
        <dbReference type="PIRSR" id="PIRSR000381-1"/>
    </source>
</evidence>
<dbReference type="InterPro" id="IPR036589">
    <property type="entry name" value="HCY_dom_sf"/>
</dbReference>
<evidence type="ECO:0000256" key="8">
    <source>
        <dbReference type="ARBA" id="ARBA00022603"/>
    </source>
</evidence>
<dbReference type="PROSITE" id="PS50970">
    <property type="entry name" value="HCY"/>
    <property type="match status" value="1"/>
</dbReference>
<keyword evidence="12 21" id="KW-0949">S-adenosyl-L-methionine</keyword>
<dbReference type="InterPro" id="IPR006158">
    <property type="entry name" value="Cobalamin-bd"/>
</dbReference>
<dbReference type="InterPro" id="IPR003759">
    <property type="entry name" value="Cbl-bd_cap"/>
</dbReference>
<evidence type="ECO:0000256" key="12">
    <source>
        <dbReference type="ARBA" id="ARBA00022691"/>
    </source>
</evidence>
<comment type="domain">
    <text evidence="21">Modular enzyme with four functionally distinct domains. The isolated Hcy-binding domain catalyzes methyl transfer from free methylcobalamin to homocysteine. The Hcy-binding domain in association with the pterin-binding domain catalyzes the methylation of cob(I)alamin by methyltetrahydrofolate and the methylation of homocysteine. The B12-binding domain binds the cofactor. The AdoMet activation domain binds S-adenosyl-L-methionine. Under aerobic conditions cob(I)alamin can be converted to inactive cob(II)alamin. Reductive methylation by S-adenosyl-L-methionine and flavodoxin regenerates methylcobalamin.</text>
</comment>
<dbReference type="CDD" id="cd02069">
    <property type="entry name" value="methionine_synthase_B12_BD"/>
    <property type="match status" value="1"/>
</dbReference>
<dbReference type="UniPathway" id="UPA00051">
    <property type="reaction ID" value="UER00081"/>
</dbReference>
<evidence type="ECO:0000256" key="5">
    <source>
        <dbReference type="ARBA" id="ARBA00010398"/>
    </source>
</evidence>
<dbReference type="InterPro" id="IPR011822">
    <property type="entry name" value="MetH"/>
</dbReference>
<comment type="cofactor">
    <cofactor evidence="3 21 22">
        <name>methylcob(III)alamin</name>
        <dbReference type="ChEBI" id="CHEBI:28115"/>
    </cofactor>
</comment>
<accession>A0A5A9XBC8</accession>
<protein>
    <recommendedName>
        <fullName evidence="7 20">Methionine synthase</fullName>
        <ecNumber evidence="6 20">2.1.1.13</ecNumber>
    </recommendedName>
    <alternativeName>
        <fullName evidence="19 21">5-methyltetrahydrofolate--homocysteine methyltransferase</fullName>
    </alternativeName>
</protein>
<dbReference type="PROSITE" id="PS50974">
    <property type="entry name" value="ADOMET_ACTIVATION"/>
    <property type="match status" value="1"/>
</dbReference>
<evidence type="ECO:0000256" key="4">
    <source>
        <dbReference type="ARBA" id="ARBA00005178"/>
    </source>
</evidence>
<dbReference type="InterPro" id="IPR036724">
    <property type="entry name" value="Cobalamin-bd_sf"/>
</dbReference>
<dbReference type="SMART" id="SM01018">
    <property type="entry name" value="B12-binding_2"/>
    <property type="match status" value="1"/>
</dbReference>
<dbReference type="GO" id="GO:0008270">
    <property type="term" value="F:zinc ion binding"/>
    <property type="evidence" value="ECO:0007669"/>
    <property type="project" value="UniProtKB-UniRule"/>
</dbReference>
<dbReference type="SUPFAM" id="SSF47644">
    <property type="entry name" value="Methionine synthase domain"/>
    <property type="match status" value="1"/>
</dbReference>
<dbReference type="Pfam" id="PF02965">
    <property type="entry name" value="Met_synt_B12"/>
    <property type="match status" value="1"/>
</dbReference>
<dbReference type="RefSeq" id="WP_149308597.1">
    <property type="nucleotide sequence ID" value="NZ_SRSD01000009.1"/>
</dbReference>
<evidence type="ECO:0000259" key="26">
    <source>
        <dbReference type="PROSITE" id="PS50972"/>
    </source>
</evidence>
<dbReference type="Pfam" id="PF02574">
    <property type="entry name" value="S-methyl_trans"/>
    <property type="match status" value="1"/>
</dbReference>
<evidence type="ECO:0000256" key="14">
    <source>
        <dbReference type="ARBA" id="ARBA00022737"/>
    </source>
</evidence>
<evidence type="ECO:0000256" key="10">
    <source>
        <dbReference type="ARBA" id="ARBA00022628"/>
    </source>
</evidence>
<feature type="binding site" evidence="23">
    <location>
        <position position="1094"/>
    </location>
    <ligand>
        <name>S-adenosyl-L-methionine</name>
        <dbReference type="ChEBI" id="CHEBI:59789"/>
    </ligand>
</feature>
<sequence>MSHPIISALAERILVIDGAMGTQLQERNLTADDFGGPAYEGCNEHLTFTRPDVISAIHRDYLAAGADIVETNTFGATDIVLADYGLEGQVFELNRQAAQLARAACDAAATATKPRWVAGSMGPTTRTISVTGGVTFAQLVEAFRVQALGLLAGGADLLLLETAQDTLNIKAGAEGIRRAFGEQGRRVPLMISGTIEASGTMLAGQGAEALYASLAHLEDHLGMISIGLNCATGPEFMADHLRALSELAACHVSVYPNAGLPDEHGRYAETPASLAHKLARFVDEGWLNLVGGCCGTTPAHIEAIARMVAGKAPRRPGKGRSRVIAGIEPLFVEDDVRPVLVGERTNVIGSRRFKNLIVAEQFEEGSEIARAQVKGGAQVIDVCVANPDRDEAADLERLLRFLPRKVRAPIMVDSTDARVMELALQRLQGKSILNSINLEDGEERFALVAPLLQRYGGAVVVGCIDEDPQHGMAVTSKRKLEIARRSHDLLVGRYGLRPEDLIFDPLVFPVGTGDENYIGSARETMEGVRLITEAFPRCGTILGISNVSFGLPPAGREVLNSVFLHHCVKAGLTYAIVNTEKLERYAGIPAEELALAEDLLFWRGSDPVAAFAAHFRQRVAAPRIAAAALPLDERLPRYIIEGSKDGLATDLDEALGRGDKPLDIINGPLMAGMAEVGRLFNDNQMIVAEVLQSAESMKSAVAHLEPHLEKGDSAAKGKLLLATVKGDVHDIGKNLVEIILGNNGFQVVNLGIKVPPEELIAAARRENPDFIGLSGLLVKSAQQMAVTAADLKAAGIDAPLLVGGAALSRRFADNRIAAEYGGPVLYAKDAMQGLDIANRLSDPALRPALFQELGQRQEESRREAAARPAVAPAAPSTVRSATAVDGPLPAVPDFQEHILREIPLDHVLPYINRQMLYSKHLGLIGVLEKLLADKDEKALKLHAEVQEAIALVREQGLIRPHALYRFYPAAGEGNDLILYDPAGSGAEVMRFTFPRQPGEEHLCLADYVRPVASGEKDSVALFVTTAGAGVRRQAEIWKGEGLYLKSHLVQALALEMAECTAEFVHRRIRDAWGISDDPALSVAQIMDGGYRGIRVSPGYASCPEMADQEKIFALLRPERIGMQLTEGHMMDPEASVSALVFHHPQARYFTIGR</sequence>
<evidence type="ECO:0000256" key="7">
    <source>
        <dbReference type="ARBA" id="ARBA00013998"/>
    </source>
</evidence>
<dbReference type="GO" id="GO:0005829">
    <property type="term" value="C:cytosol"/>
    <property type="evidence" value="ECO:0007669"/>
    <property type="project" value="TreeGrafter"/>
</dbReference>
<keyword evidence="16 21" id="KW-0486">Methionine biosynthesis</keyword>
<dbReference type="PROSITE" id="PS50972">
    <property type="entry name" value="PTERIN_BINDING"/>
    <property type="match status" value="1"/>
</dbReference>
<evidence type="ECO:0000256" key="6">
    <source>
        <dbReference type="ARBA" id="ARBA00012032"/>
    </source>
</evidence>
<evidence type="ECO:0000256" key="21">
    <source>
        <dbReference type="PIRNR" id="PIRNR000381"/>
    </source>
</evidence>
<dbReference type="Gene3D" id="3.40.50.280">
    <property type="entry name" value="Cobalamin-binding domain"/>
    <property type="match status" value="1"/>
</dbReference>
<evidence type="ECO:0000256" key="17">
    <source>
        <dbReference type="ARBA" id="ARBA00023285"/>
    </source>
</evidence>
<feature type="domain" description="Pterin-binding" evidence="26">
    <location>
        <begin position="338"/>
        <end position="601"/>
    </location>
</feature>